<evidence type="ECO:0000259" key="3">
    <source>
        <dbReference type="Pfam" id="PF00534"/>
    </source>
</evidence>
<name>A0A0D4CN52_LIMMU</name>
<evidence type="ECO:0000256" key="2">
    <source>
        <dbReference type="ARBA" id="ARBA00022679"/>
    </source>
</evidence>
<organism evidence="4 5">
    <name type="scientific">Limosilactobacillus mucosae LM1</name>
    <dbReference type="NCBI Taxonomy" id="1130798"/>
    <lineage>
        <taxon>Bacteria</taxon>
        <taxon>Bacillati</taxon>
        <taxon>Bacillota</taxon>
        <taxon>Bacilli</taxon>
        <taxon>Lactobacillales</taxon>
        <taxon>Lactobacillaceae</taxon>
        <taxon>Limosilactobacillus</taxon>
    </lineage>
</organism>
<feature type="domain" description="Glycosyl transferase family 1" evidence="3">
    <location>
        <begin position="323"/>
        <end position="479"/>
    </location>
</feature>
<dbReference type="InterPro" id="IPR001296">
    <property type="entry name" value="Glyco_trans_1"/>
</dbReference>
<dbReference type="GO" id="GO:0016757">
    <property type="term" value="F:glycosyltransferase activity"/>
    <property type="evidence" value="ECO:0007669"/>
    <property type="project" value="UniProtKB-KW"/>
</dbReference>
<proteinExistence type="predicted"/>
<keyword evidence="1" id="KW-0328">Glycosyltransferase</keyword>
<dbReference type="Proteomes" id="UP000003645">
    <property type="component" value="Chromosome"/>
</dbReference>
<dbReference type="SUPFAM" id="SSF53756">
    <property type="entry name" value="UDP-Glycosyltransferase/glycogen phosphorylase"/>
    <property type="match status" value="1"/>
</dbReference>
<dbReference type="InterPro" id="IPR022372">
    <property type="entry name" value="Accessory_SS_Asp1"/>
</dbReference>
<dbReference type="AlphaFoldDB" id="A0A0D4CN52"/>
<dbReference type="STRING" id="1130798.LBLM1_10605"/>
<dbReference type="PANTHER" id="PTHR12526:SF629">
    <property type="entry name" value="TEICHURONIC ACID BIOSYNTHESIS GLYCOSYLTRANSFERASE TUAH-RELATED"/>
    <property type="match status" value="1"/>
</dbReference>
<dbReference type="Pfam" id="PF16993">
    <property type="entry name" value="Asp1"/>
    <property type="match status" value="1"/>
</dbReference>
<evidence type="ECO:0000256" key="1">
    <source>
        <dbReference type="ARBA" id="ARBA00022676"/>
    </source>
</evidence>
<dbReference type="HOGENOM" id="CLU_009583_21_0_9"/>
<dbReference type="PANTHER" id="PTHR12526">
    <property type="entry name" value="GLYCOSYLTRANSFERASE"/>
    <property type="match status" value="1"/>
</dbReference>
<sequence length="498" mass="56529">MDFFVNQYLLGKNSSVEHAELKRLQLFKDHQTPAQLVTRDFDPVLHRTMQRFGVTNDQLTNLYDFFAQTTDYQGQPLHTEDLKLAVDYQIGTGNNFREVRDGGRLAATIYFAGGTIGQIHHIDWYDQTGSLTLRNTYDIRGFKAVDEFFGQDGHEFNARYYRPDGQLYLERYFVKSVHNTPINSLNILKNWHGQDHWFASENEMFAFFLDELNRVHGENNVFIADRPAVAIDPILHMHSKVHRYLWLPMSHVNDGQDPLKAPLNSLLQNALTENLHRWDGIIVMTQAQARVLRQRLGKSARVLTINGTPVKKAAKRVKMTDRLPNQLISVGRLGYDKQTDQLLQVFAKIKAAVPDAKLTLYGYGAPNDTANFKQLAKDLQIDAAVEFADYQYPLDAAFDQAQLLLNTSRIDAQPLAMGEALGHGVPVVSYDFSYGPDEMIVNYENGRLIALNHSVSMAKAVVELLSSPAKLQQMSDHAYDDLDNISAAATWKQWQAVK</sequence>
<reference evidence="4 5" key="1">
    <citation type="journal article" date="2012" name="J. Bacteriol.">
        <title>Genome sequence of Lactobacillus mucosae LM1, isolated from piglet feces.</title>
        <authorList>
            <person name="Lee J.H."/>
            <person name="Valeriano V.D."/>
            <person name="Shin Y.R."/>
            <person name="Chae J.P."/>
            <person name="Kim G.B."/>
            <person name="Ham J.S."/>
            <person name="Chun J."/>
            <person name="Kang D.K."/>
        </authorList>
    </citation>
    <scope>NUCLEOTIDE SEQUENCE [LARGE SCALE GENOMIC DNA]</scope>
    <source>
        <strain evidence="4 5">LM1</strain>
    </source>
</reference>
<dbReference type="KEGG" id="lmu:LBLM1_10605"/>
<evidence type="ECO:0000313" key="5">
    <source>
        <dbReference type="Proteomes" id="UP000003645"/>
    </source>
</evidence>
<dbReference type="EMBL" id="CP011013">
    <property type="protein sequence ID" value="AJT51350.1"/>
    <property type="molecule type" value="Genomic_DNA"/>
</dbReference>
<dbReference type="Gene3D" id="3.40.50.2000">
    <property type="entry name" value="Glycogen Phosphorylase B"/>
    <property type="match status" value="3"/>
</dbReference>
<dbReference type="OrthoDB" id="570545at2"/>
<accession>A0A0D4CN52</accession>
<gene>
    <name evidence="4" type="ORF">LBLM1_10605</name>
</gene>
<keyword evidence="2 4" id="KW-0808">Transferase</keyword>
<dbReference type="GO" id="GO:0015031">
    <property type="term" value="P:protein transport"/>
    <property type="evidence" value="ECO:0007669"/>
    <property type="project" value="InterPro"/>
</dbReference>
<protein>
    <submittedName>
        <fullName evidence="4">Poly(Glycerol-phosphate) alpha-glucosyltransferase</fullName>
    </submittedName>
</protein>
<dbReference type="Pfam" id="PF00534">
    <property type="entry name" value="Glycos_transf_1"/>
    <property type="match status" value="1"/>
</dbReference>
<evidence type="ECO:0000313" key="4">
    <source>
        <dbReference type="EMBL" id="AJT51350.1"/>
    </source>
</evidence>
<dbReference type="RefSeq" id="WP_006499277.1">
    <property type="nucleotide sequence ID" value="NZ_CP011013.1"/>
</dbReference>
<keyword evidence="5" id="KW-1185">Reference proteome</keyword>